<dbReference type="Gene3D" id="3.40.640.10">
    <property type="entry name" value="Type I PLP-dependent aspartate aminotransferase-like (Major domain)"/>
    <property type="match status" value="1"/>
</dbReference>
<dbReference type="WBParaSite" id="SSLN_0001018101-mRNA-1">
    <property type="protein sequence ID" value="SSLN_0001018101-mRNA-1"/>
    <property type="gene ID" value="SSLN_0001018101"/>
</dbReference>
<organism evidence="8">
    <name type="scientific">Schistocephalus solidus</name>
    <name type="common">Tapeworm</name>
    <dbReference type="NCBI Taxonomy" id="70667"/>
    <lineage>
        <taxon>Eukaryota</taxon>
        <taxon>Metazoa</taxon>
        <taxon>Spiralia</taxon>
        <taxon>Lophotrochozoa</taxon>
        <taxon>Platyhelminthes</taxon>
        <taxon>Cestoda</taxon>
        <taxon>Eucestoda</taxon>
        <taxon>Diphyllobothriidea</taxon>
        <taxon>Diphyllobothriidae</taxon>
        <taxon>Schistocephalus</taxon>
    </lineage>
</organism>
<dbReference type="Gene3D" id="3.90.1150.10">
    <property type="entry name" value="Aspartate Aminotransferase, domain 1"/>
    <property type="match status" value="1"/>
</dbReference>
<reference evidence="6 7" key="2">
    <citation type="submission" date="2018-11" db="EMBL/GenBank/DDBJ databases">
        <authorList>
            <consortium name="Pathogen Informatics"/>
        </authorList>
    </citation>
    <scope>NUCLEOTIDE SEQUENCE [LARGE SCALE GENOMIC DNA]</scope>
    <source>
        <strain evidence="6 7">NST_G2</strain>
    </source>
</reference>
<dbReference type="InterPro" id="IPR015421">
    <property type="entry name" value="PyrdxlP-dep_Trfase_major"/>
</dbReference>
<proteinExistence type="predicted"/>
<dbReference type="PANTHER" id="PTHR11751">
    <property type="entry name" value="ALANINE AMINOTRANSFERASE"/>
    <property type="match status" value="1"/>
</dbReference>
<dbReference type="InterPro" id="IPR015424">
    <property type="entry name" value="PyrdxlP-dep_Trfase"/>
</dbReference>
<dbReference type="PANTHER" id="PTHR11751:SF29">
    <property type="entry name" value="ALANINE TRANSAMINASE"/>
    <property type="match status" value="1"/>
</dbReference>
<dbReference type="Proteomes" id="UP000275846">
    <property type="component" value="Unassembled WGS sequence"/>
</dbReference>
<keyword evidence="3" id="KW-0032">Aminotransferase</keyword>
<accession>A0A183T019</accession>
<dbReference type="InterPro" id="IPR045088">
    <property type="entry name" value="ALAT1/2-like"/>
</dbReference>
<gene>
    <name evidence="6" type="ORF">SSLN_LOCUS9817</name>
</gene>
<dbReference type="SUPFAM" id="SSF53383">
    <property type="entry name" value="PLP-dependent transferases"/>
    <property type="match status" value="1"/>
</dbReference>
<keyword evidence="5" id="KW-0663">Pyridoxal phosphate</keyword>
<evidence type="ECO:0000313" key="8">
    <source>
        <dbReference type="WBParaSite" id="SSLN_0001018101-mRNA-1"/>
    </source>
</evidence>
<evidence type="ECO:0000256" key="2">
    <source>
        <dbReference type="ARBA" id="ARBA00011738"/>
    </source>
</evidence>
<keyword evidence="4" id="KW-0808">Transferase</keyword>
<dbReference type="STRING" id="70667.A0A183T019"/>
<comment type="subunit">
    <text evidence="2">Homodimer.</text>
</comment>
<name>A0A183T019_SCHSO</name>
<dbReference type="GO" id="GO:0008483">
    <property type="term" value="F:transaminase activity"/>
    <property type="evidence" value="ECO:0007669"/>
    <property type="project" value="UniProtKB-KW"/>
</dbReference>
<dbReference type="EMBL" id="UYSU01035468">
    <property type="protein sequence ID" value="VDL96202.1"/>
    <property type="molecule type" value="Genomic_DNA"/>
</dbReference>
<comment type="cofactor">
    <cofactor evidence="1">
        <name>pyridoxal 5'-phosphate</name>
        <dbReference type="ChEBI" id="CHEBI:597326"/>
    </cofactor>
</comment>
<evidence type="ECO:0000256" key="5">
    <source>
        <dbReference type="ARBA" id="ARBA00022898"/>
    </source>
</evidence>
<dbReference type="AlphaFoldDB" id="A0A183T019"/>
<dbReference type="InterPro" id="IPR015422">
    <property type="entry name" value="PyrdxlP-dep_Trfase_small"/>
</dbReference>
<keyword evidence="7" id="KW-1185">Reference proteome</keyword>
<reference evidence="8" key="1">
    <citation type="submission" date="2016-06" db="UniProtKB">
        <authorList>
            <consortium name="WormBaseParasite"/>
        </authorList>
    </citation>
    <scope>IDENTIFICATION</scope>
</reference>
<sequence length="163" mass="17998">MIGTICNPPKPGDPSYELFLSERDTVLRDLAEKAKLTSETLNSLDGVSCNAVQGAMYAFPSLQLPKKAIQKAKEEGVEPDFFYCLSLLEEKGICFVPGSGFGQKPDNPTSNRPERRTVLVVRELARYKVNIAALSETQFSEQGQLEEVGAGYTFFWSGRPKAE</sequence>
<protein>
    <submittedName>
        <fullName evidence="8">CN hydrolase domain-containing protein</fullName>
    </submittedName>
</protein>
<evidence type="ECO:0000256" key="1">
    <source>
        <dbReference type="ARBA" id="ARBA00001933"/>
    </source>
</evidence>
<evidence type="ECO:0000313" key="6">
    <source>
        <dbReference type="EMBL" id="VDL96202.1"/>
    </source>
</evidence>
<evidence type="ECO:0000256" key="4">
    <source>
        <dbReference type="ARBA" id="ARBA00022679"/>
    </source>
</evidence>
<evidence type="ECO:0000256" key="3">
    <source>
        <dbReference type="ARBA" id="ARBA00022576"/>
    </source>
</evidence>
<dbReference type="FunFam" id="3.90.1150.10:FF:000345">
    <property type="entry name" value="Alanine aminotransferase 2"/>
    <property type="match status" value="1"/>
</dbReference>
<evidence type="ECO:0000313" key="7">
    <source>
        <dbReference type="Proteomes" id="UP000275846"/>
    </source>
</evidence>
<dbReference type="OrthoDB" id="1732682at2759"/>